<organism evidence="5 6">
    <name type="scientific">candidate division KSB3 bacterium</name>
    <dbReference type="NCBI Taxonomy" id="2044937"/>
    <lineage>
        <taxon>Bacteria</taxon>
        <taxon>candidate division KSB3</taxon>
    </lineage>
</organism>
<dbReference type="Gene3D" id="2.60.120.10">
    <property type="entry name" value="Jelly Rolls"/>
    <property type="match status" value="1"/>
</dbReference>
<dbReference type="AlphaFoldDB" id="A0A2G6KDX4"/>
<dbReference type="SUPFAM" id="SSF52540">
    <property type="entry name" value="P-loop containing nucleoside triphosphate hydrolases"/>
    <property type="match status" value="1"/>
</dbReference>
<dbReference type="CDD" id="cd00038">
    <property type="entry name" value="CAP_ED"/>
    <property type="match status" value="1"/>
</dbReference>
<protein>
    <recommendedName>
        <fullName evidence="4">Cyclic nucleotide-binding domain-containing protein</fullName>
    </recommendedName>
</protein>
<evidence type="ECO:0000256" key="2">
    <source>
        <dbReference type="ARBA" id="ARBA00023134"/>
    </source>
</evidence>
<dbReference type="SMART" id="SM00100">
    <property type="entry name" value="cNMP"/>
    <property type="match status" value="1"/>
</dbReference>
<dbReference type="Pfam" id="PF00025">
    <property type="entry name" value="Arf"/>
    <property type="match status" value="1"/>
</dbReference>
<comment type="caution">
    <text evidence="5">The sequence shown here is derived from an EMBL/GenBank/DDBJ whole genome shotgun (WGS) entry which is preliminary data.</text>
</comment>
<dbReference type="InterPro" id="IPR052705">
    <property type="entry name" value="Gliding_Motility_GTPase"/>
</dbReference>
<dbReference type="InterPro" id="IPR027417">
    <property type="entry name" value="P-loop_NTPase"/>
</dbReference>
<dbReference type="PRINTS" id="PR00103">
    <property type="entry name" value="CAMPKINASE"/>
</dbReference>
<evidence type="ECO:0000259" key="4">
    <source>
        <dbReference type="PROSITE" id="PS50042"/>
    </source>
</evidence>
<dbReference type="Pfam" id="PF00027">
    <property type="entry name" value="cNMP_binding"/>
    <property type="match status" value="1"/>
</dbReference>
<accession>A0A2G6KDX4</accession>
<dbReference type="InterPro" id="IPR006689">
    <property type="entry name" value="Small_GTPase_ARF/SAR"/>
</dbReference>
<gene>
    <name evidence="5" type="ORF">CSA56_12595</name>
</gene>
<keyword evidence="3" id="KW-0175">Coiled coil</keyword>
<dbReference type="SUPFAM" id="SSF51206">
    <property type="entry name" value="cAMP-binding domain-like"/>
    <property type="match status" value="1"/>
</dbReference>
<dbReference type="GO" id="GO:0003924">
    <property type="term" value="F:GTPase activity"/>
    <property type="evidence" value="ECO:0007669"/>
    <property type="project" value="InterPro"/>
</dbReference>
<dbReference type="InterPro" id="IPR018490">
    <property type="entry name" value="cNMP-bd_dom_sf"/>
</dbReference>
<reference evidence="5 6" key="1">
    <citation type="submission" date="2017-10" db="EMBL/GenBank/DDBJ databases">
        <title>Novel microbial diversity and functional potential in the marine mammal oral microbiome.</title>
        <authorList>
            <person name="Dudek N.K."/>
            <person name="Sun C.L."/>
            <person name="Burstein D."/>
            <person name="Kantor R.S."/>
            <person name="Aliaga Goltsman D.S."/>
            <person name="Bik E.M."/>
            <person name="Thomas B.C."/>
            <person name="Banfield J.F."/>
            <person name="Relman D.A."/>
        </authorList>
    </citation>
    <scope>NUCLEOTIDE SEQUENCE [LARGE SCALE GENOMIC DNA]</scope>
    <source>
        <strain evidence="5">DOLJORAL78_47_16</strain>
    </source>
</reference>
<evidence type="ECO:0000313" key="6">
    <source>
        <dbReference type="Proteomes" id="UP000230821"/>
    </source>
</evidence>
<proteinExistence type="predicted"/>
<dbReference type="CDD" id="cd00882">
    <property type="entry name" value="Ras_like_GTPase"/>
    <property type="match status" value="1"/>
</dbReference>
<sequence length="452" mass="51882">MPIFNYKAKEMIPKIVYYGPGLCGKTTSLQYLHQQTIPERKGDLYFLATETDETIYFELLPLHVGELNNFKLRLQVYTVPGQVKYNNTRKAVLQGVDAIVFVADSQRTRQEANIISFKNLQYNLKGGYNILLQNLPLVYEYNKRDMDNLLSIDEMNKDLNPWRLPHFETIATEGKGVLEAFETISSLTIKNLEKRFLQTASVGWEESMKNEETAPLSFFQRPKRQDDVEHEELLNEEEPVFQVEEEALIEERAPSDTQILPEEEEEYDSILQTAAIPDEPLFPDRAMKELTYIDLISRIYQDDDVIFEEGEPGDNMYFIEEGQVKIIGSYKKTRKVVATYSKGDFFGEMALFGGKPRSARAVAIGTTRLLPVTKATLAAQILDKPEIALALLEALSGRIRHNTKTISKLDDQNKEFMEHLRKARSVILQMRQQNDAIRQKLDAAHRKTSSEP</sequence>
<dbReference type="Gene3D" id="3.40.50.300">
    <property type="entry name" value="P-loop containing nucleotide triphosphate hydrolases"/>
    <property type="match status" value="1"/>
</dbReference>
<feature type="coiled-coil region" evidence="3">
    <location>
        <begin position="420"/>
        <end position="447"/>
    </location>
</feature>
<dbReference type="PROSITE" id="PS50042">
    <property type="entry name" value="CNMP_BINDING_3"/>
    <property type="match status" value="1"/>
</dbReference>
<evidence type="ECO:0000256" key="1">
    <source>
        <dbReference type="ARBA" id="ARBA00022741"/>
    </source>
</evidence>
<keyword evidence="2" id="KW-0342">GTP-binding</keyword>
<feature type="domain" description="Cyclic nucleotide-binding" evidence="4">
    <location>
        <begin position="295"/>
        <end position="398"/>
    </location>
</feature>
<dbReference type="InterPro" id="IPR018488">
    <property type="entry name" value="cNMP-bd_CS"/>
</dbReference>
<dbReference type="PANTHER" id="PTHR42708:SF1">
    <property type="entry name" value="GLIDING MOTILITY PROTEIN MGLA"/>
    <property type="match status" value="1"/>
</dbReference>
<dbReference type="EMBL" id="PDSK01000102">
    <property type="protein sequence ID" value="PIE33162.1"/>
    <property type="molecule type" value="Genomic_DNA"/>
</dbReference>
<evidence type="ECO:0000313" key="5">
    <source>
        <dbReference type="EMBL" id="PIE33162.1"/>
    </source>
</evidence>
<name>A0A2G6KDX4_9BACT</name>
<dbReference type="InterPro" id="IPR000595">
    <property type="entry name" value="cNMP-bd_dom"/>
</dbReference>
<dbReference type="GO" id="GO:0005525">
    <property type="term" value="F:GTP binding"/>
    <property type="evidence" value="ECO:0007669"/>
    <property type="project" value="UniProtKB-KW"/>
</dbReference>
<dbReference type="InterPro" id="IPR014710">
    <property type="entry name" value="RmlC-like_jellyroll"/>
</dbReference>
<dbReference type="PANTHER" id="PTHR42708">
    <property type="entry name" value="ATP/GTP-BINDING PROTEIN-RELATED"/>
    <property type="match status" value="1"/>
</dbReference>
<keyword evidence="1" id="KW-0547">Nucleotide-binding</keyword>
<dbReference type="PROSITE" id="PS00889">
    <property type="entry name" value="CNMP_BINDING_2"/>
    <property type="match status" value="1"/>
</dbReference>
<evidence type="ECO:0000256" key="3">
    <source>
        <dbReference type="SAM" id="Coils"/>
    </source>
</evidence>
<dbReference type="Proteomes" id="UP000230821">
    <property type="component" value="Unassembled WGS sequence"/>
</dbReference>